<dbReference type="InterPro" id="IPR018957">
    <property type="entry name" value="Znf_C3HC4_RING-type"/>
</dbReference>
<dbReference type="Pfam" id="PF00097">
    <property type="entry name" value="zf-C3HC4"/>
    <property type="match status" value="1"/>
</dbReference>
<proteinExistence type="predicted"/>
<evidence type="ECO:0000256" key="3">
    <source>
        <dbReference type="ARBA" id="ARBA00022833"/>
    </source>
</evidence>
<dbReference type="SUPFAM" id="SSF53300">
    <property type="entry name" value="vWA-like"/>
    <property type="match status" value="1"/>
</dbReference>
<dbReference type="InterPro" id="IPR032838">
    <property type="entry name" value="Vwaint_dom"/>
</dbReference>
<dbReference type="EMBL" id="MN739678">
    <property type="protein sequence ID" value="QHT20514.1"/>
    <property type="molecule type" value="Genomic_DNA"/>
</dbReference>
<dbReference type="Gene3D" id="3.30.40.10">
    <property type="entry name" value="Zinc/RING finger domain, C3HC4 (zinc finger)"/>
    <property type="match status" value="1"/>
</dbReference>
<dbReference type="InterPro" id="IPR036465">
    <property type="entry name" value="vWFA_dom_sf"/>
</dbReference>
<dbReference type="SUPFAM" id="SSF57850">
    <property type="entry name" value="RING/U-box"/>
    <property type="match status" value="1"/>
</dbReference>
<dbReference type="PROSITE" id="PS50234">
    <property type="entry name" value="VWFA"/>
    <property type="match status" value="1"/>
</dbReference>
<evidence type="ECO:0000259" key="4">
    <source>
        <dbReference type="PROSITE" id="PS50089"/>
    </source>
</evidence>
<protein>
    <recommendedName>
        <fullName evidence="7">RING-type domain-containing protein</fullName>
    </recommendedName>
</protein>
<dbReference type="PROSITE" id="PS50089">
    <property type="entry name" value="ZF_RING_2"/>
    <property type="match status" value="1"/>
</dbReference>
<dbReference type="Gene3D" id="3.40.50.410">
    <property type="entry name" value="von Willebrand factor, type A domain"/>
    <property type="match status" value="1"/>
</dbReference>
<feature type="domain" description="RING-type" evidence="4">
    <location>
        <begin position="3"/>
        <end position="48"/>
    </location>
</feature>
<dbReference type="InterPro" id="IPR002035">
    <property type="entry name" value="VWF_A"/>
</dbReference>
<dbReference type="AlphaFoldDB" id="A0A6C0DV52"/>
<feature type="domain" description="VWFA" evidence="5">
    <location>
        <begin position="131"/>
        <end position="327"/>
    </location>
</feature>
<dbReference type="CDD" id="cd00081">
    <property type="entry name" value="Hint"/>
    <property type="match status" value="1"/>
</dbReference>
<dbReference type="PANTHER" id="PTHR10579:SF43">
    <property type="entry name" value="ZINC FINGER (C3HC4-TYPE RING FINGER) FAMILY PROTEIN"/>
    <property type="match status" value="1"/>
</dbReference>
<sequence>MLCAICQDTFRDPVTALCGAHNYCKTCLTQHIQACINRYQVPTCPSCRIPIQTSPSQLHVNVALRDAALASVATTSVVPAPVLSGGGGGGSSVKQSPLPISIVARRITDTDKVHIALSVPEMEADTTMATLFITVVDISGSMGNSSVDTTQKTSDAAAFSRADLVRHAVATQIGLLRDEDEMALVLFDHSATVALPRTQMTAGGRAAAKTCLPRIRPSGGTAIWAGLQKALTIAESVTNKNVVIILQTDGESDPSYNPPRGIPDTFRAWLDAHPTTKLTLHTVGYGFGDALDMSLLRSLSNIGSGTANYIPDGSMVGTVFIHLLANLMTCQYRGVKVHLPLQGHCIPVGFLQAGQTRDLILSLSDPVIEITATADNTTEQASFTLTAATPTVTAAEVAWPLIHARLVTELQDALTTAEAGSDYDLGSLVSACRAQASNPSIKALLVDLADPDIYKGQLGKAFASRDAFRRWGRHYVPGVLGGHKNQWPINFKDACSTIYGSANTRRLIDRGDEIFTSLPPPTASCAAAVAAASAYSGAAYVPVSSMATLHQSSGGCFTADCKIMMADIRIKRIIDLKKGDIVWGGHKVLAVLYTPVQKEVDMVTFPMGLKITSWHPMKLKEDGEWVFPVDVGVTEKMFVEAYYNLVLESGHTVELNGYQVATLGHGFYDNNVIAHPYFGTHAVIDDLKSHPDWESGFVVLNEKDVVRSSENGMIQKI</sequence>
<dbReference type="InterPro" id="IPR051266">
    <property type="entry name" value="CLCR"/>
</dbReference>
<dbReference type="GO" id="GO:0008270">
    <property type="term" value="F:zinc ion binding"/>
    <property type="evidence" value="ECO:0007669"/>
    <property type="project" value="UniProtKB-KW"/>
</dbReference>
<evidence type="ECO:0008006" key="7">
    <source>
        <dbReference type="Google" id="ProtNLM"/>
    </source>
</evidence>
<evidence type="ECO:0000256" key="1">
    <source>
        <dbReference type="ARBA" id="ARBA00022723"/>
    </source>
</evidence>
<dbReference type="SMART" id="SM00327">
    <property type="entry name" value="VWA"/>
    <property type="match status" value="1"/>
</dbReference>
<evidence type="ECO:0000256" key="2">
    <source>
        <dbReference type="ARBA" id="ARBA00022771"/>
    </source>
</evidence>
<keyword evidence="1" id="KW-0479">Metal-binding</keyword>
<dbReference type="InterPro" id="IPR001841">
    <property type="entry name" value="Znf_RING"/>
</dbReference>
<accession>A0A6C0DV52</accession>
<dbReference type="Gene3D" id="2.170.16.10">
    <property type="entry name" value="Hedgehog/Intein (Hint) domain"/>
    <property type="match status" value="1"/>
</dbReference>
<keyword evidence="2" id="KW-0863">Zinc-finger</keyword>
<dbReference type="SUPFAM" id="SSF51294">
    <property type="entry name" value="Hedgehog/intein (Hint) domain"/>
    <property type="match status" value="1"/>
</dbReference>
<dbReference type="PANTHER" id="PTHR10579">
    <property type="entry name" value="CALCIUM-ACTIVATED CHLORIDE CHANNEL REGULATOR"/>
    <property type="match status" value="1"/>
</dbReference>
<dbReference type="Pfam" id="PF13519">
    <property type="entry name" value="VWA_2"/>
    <property type="match status" value="1"/>
</dbReference>
<dbReference type="InterPro" id="IPR013083">
    <property type="entry name" value="Znf_RING/FYVE/PHD"/>
</dbReference>
<dbReference type="Pfam" id="PF14623">
    <property type="entry name" value="Vint"/>
    <property type="match status" value="1"/>
</dbReference>
<keyword evidence="3" id="KW-0862">Zinc</keyword>
<dbReference type="InterPro" id="IPR039510">
    <property type="entry name" value="Vint_dom"/>
</dbReference>
<dbReference type="InterPro" id="IPR036844">
    <property type="entry name" value="Hint_dom_sf"/>
</dbReference>
<organism evidence="6">
    <name type="scientific">viral metagenome</name>
    <dbReference type="NCBI Taxonomy" id="1070528"/>
    <lineage>
        <taxon>unclassified sequences</taxon>
        <taxon>metagenomes</taxon>
        <taxon>organismal metagenomes</taxon>
    </lineage>
</organism>
<reference evidence="6" key="1">
    <citation type="journal article" date="2020" name="Nature">
        <title>Giant virus diversity and host interactions through global metagenomics.</title>
        <authorList>
            <person name="Schulz F."/>
            <person name="Roux S."/>
            <person name="Paez-Espino D."/>
            <person name="Jungbluth S."/>
            <person name="Walsh D.A."/>
            <person name="Denef V.J."/>
            <person name="McMahon K.D."/>
            <person name="Konstantinidis K.T."/>
            <person name="Eloe-Fadrosh E.A."/>
            <person name="Kyrpides N.C."/>
            <person name="Woyke T."/>
        </authorList>
    </citation>
    <scope>NUCLEOTIDE SEQUENCE</scope>
    <source>
        <strain evidence="6">GVMAG-M-3300023174-60</strain>
    </source>
</reference>
<name>A0A6C0DV52_9ZZZZ</name>
<dbReference type="Pfam" id="PF14624">
    <property type="entry name" value="Vwaint"/>
    <property type="match status" value="1"/>
</dbReference>
<evidence type="ECO:0000259" key="5">
    <source>
        <dbReference type="PROSITE" id="PS50234"/>
    </source>
</evidence>
<evidence type="ECO:0000313" key="6">
    <source>
        <dbReference type="EMBL" id="QHT20514.1"/>
    </source>
</evidence>